<dbReference type="EMBL" id="BPLR01013828">
    <property type="protein sequence ID" value="GIY64086.1"/>
    <property type="molecule type" value="Genomic_DNA"/>
</dbReference>
<evidence type="ECO:0000313" key="2">
    <source>
        <dbReference type="Proteomes" id="UP001054945"/>
    </source>
</evidence>
<gene>
    <name evidence="1" type="ORF">CEXT_34121</name>
</gene>
<name>A0AAV4V1I5_CAEEX</name>
<keyword evidence="2" id="KW-1185">Reference proteome</keyword>
<accession>A0AAV4V1I5</accession>
<comment type="caution">
    <text evidence="1">The sequence shown here is derived from an EMBL/GenBank/DDBJ whole genome shotgun (WGS) entry which is preliminary data.</text>
</comment>
<dbReference type="AlphaFoldDB" id="A0AAV4V1I5"/>
<protein>
    <recommendedName>
        <fullName evidence="3">Secreted protein</fullName>
    </recommendedName>
</protein>
<evidence type="ECO:0000313" key="1">
    <source>
        <dbReference type="EMBL" id="GIY64086.1"/>
    </source>
</evidence>
<organism evidence="1 2">
    <name type="scientific">Caerostris extrusa</name>
    <name type="common">Bark spider</name>
    <name type="synonym">Caerostris bankana</name>
    <dbReference type="NCBI Taxonomy" id="172846"/>
    <lineage>
        <taxon>Eukaryota</taxon>
        <taxon>Metazoa</taxon>
        <taxon>Ecdysozoa</taxon>
        <taxon>Arthropoda</taxon>
        <taxon>Chelicerata</taxon>
        <taxon>Arachnida</taxon>
        <taxon>Araneae</taxon>
        <taxon>Araneomorphae</taxon>
        <taxon>Entelegynae</taxon>
        <taxon>Araneoidea</taxon>
        <taxon>Araneidae</taxon>
        <taxon>Caerostris</taxon>
    </lineage>
</organism>
<dbReference type="Proteomes" id="UP001054945">
    <property type="component" value="Unassembled WGS sequence"/>
</dbReference>
<proteinExistence type="predicted"/>
<evidence type="ECO:0008006" key="3">
    <source>
        <dbReference type="Google" id="ProtNLM"/>
    </source>
</evidence>
<reference evidence="1 2" key="1">
    <citation type="submission" date="2021-06" db="EMBL/GenBank/DDBJ databases">
        <title>Caerostris extrusa draft genome.</title>
        <authorList>
            <person name="Kono N."/>
            <person name="Arakawa K."/>
        </authorList>
    </citation>
    <scope>NUCLEOTIDE SEQUENCE [LARGE SCALE GENOMIC DNA]</scope>
</reference>
<sequence length="75" mass="8643">MSPSLLEMSFVVSLLATRHVQRVEMLFLRNRLRLPPGVIKFGINSRERRGTRKEIEFSGGLLFGSSASLKWIRRL</sequence>